<feature type="compositionally biased region" description="Polar residues" evidence="1">
    <location>
        <begin position="266"/>
        <end position="285"/>
    </location>
</feature>
<dbReference type="GO" id="GO:0005829">
    <property type="term" value="C:cytosol"/>
    <property type="evidence" value="ECO:0007669"/>
    <property type="project" value="TreeGrafter"/>
</dbReference>
<dbReference type="EMBL" id="KL197744">
    <property type="protein sequence ID" value="KDQ51913.1"/>
    <property type="molecule type" value="Genomic_DNA"/>
</dbReference>
<gene>
    <name evidence="3" type="ORF">JAAARDRAFT_40738</name>
</gene>
<dbReference type="FunCoup" id="A0A067PAH2">
    <property type="interactions" value="231"/>
</dbReference>
<organism evidence="3 4">
    <name type="scientific">Jaapia argillacea MUCL 33604</name>
    <dbReference type="NCBI Taxonomy" id="933084"/>
    <lineage>
        <taxon>Eukaryota</taxon>
        <taxon>Fungi</taxon>
        <taxon>Dikarya</taxon>
        <taxon>Basidiomycota</taxon>
        <taxon>Agaricomycotina</taxon>
        <taxon>Agaricomycetes</taxon>
        <taxon>Agaricomycetidae</taxon>
        <taxon>Jaapiales</taxon>
        <taxon>Jaapiaceae</taxon>
        <taxon>Jaapia</taxon>
    </lineage>
</organism>
<dbReference type="InterPro" id="IPR044992">
    <property type="entry name" value="ChyE-like"/>
</dbReference>
<dbReference type="Pfam" id="PF00117">
    <property type="entry name" value="GATase"/>
    <property type="match status" value="1"/>
</dbReference>
<evidence type="ECO:0000313" key="3">
    <source>
        <dbReference type="EMBL" id="KDQ51913.1"/>
    </source>
</evidence>
<name>A0A067PAH2_9AGAM</name>
<evidence type="ECO:0000256" key="1">
    <source>
        <dbReference type="SAM" id="MobiDB-lite"/>
    </source>
</evidence>
<feature type="region of interest" description="Disordered" evidence="1">
    <location>
        <begin position="72"/>
        <end position="93"/>
    </location>
</feature>
<dbReference type="HOGENOM" id="CLU_054974_0_0_1"/>
<dbReference type="InParanoid" id="A0A067PAH2"/>
<evidence type="ECO:0000259" key="2">
    <source>
        <dbReference type="Pfam" id="PF00117"/>
    </source>
</evidence>
<protein>
    <recommendedName>
        <fullName evidence="2">Glutamine amidotransferase domain-containing protein</fullName>
    </recommendedName>
</protein>
<dbReference type="GO" id="GO:0005634">
    <property type="term" value="C:nucleus"/>
    <property type="evidence" value="ECO:0007669"/>
    <property type="project" value="TreeGrafter"/>
</dbReference>
<dbReference type="Gene3D" id="3.40.50.880">
    <property type="match status" value="1"/>
</dbReference>
<reference evidence="4" key="1">
    <citation type="journal article" date="2014" name="Proc. Natl. Acad. Sci. U.S.A.">
        <title>Extensive sampling of basidiomycete genomes demonstrates inadequacy of the white-rot/brown-rot paradigm for wood decay fungi.</title>
        <authorList>
            <person name="Riley R."/>
            <person name="Salamov A.A."/>
            <person name="Brown D.W."/>
            <person name="Nagy L.G."/>
            <person name="Floudas D."/>
            <person name="Held B.W."/>
            <person name="Levasseur A."/>
            <person name="Lombard V."/>
            <person name="Morin E."/>
            <person name="Otillar R."/>
            <person name="Lindquist E.A."/>
            <person name="Sun H."/>
            <person name="LaButti K.M."/>
            <person name="Schmutz J."/>
            <person name="Jabbour D."/>
            <person name="Luo H."/>
            <person name="Baker S.E."/>
            <person name="Pisabarro A.G."/>
            <person name="Walton J.D."/>
            <person name="Blanchette R.A."/>
            <person name="Henrissat B."/>
            <person name="Martin F."/>
            <person name="Cullen D."/>
            <person name="Hibbett D.S."/>
            <person name="Grigoriev I.V."/>
        </authorList>
    </citation>
    <scope>NUCLEOTIDE SEQUENCE [LARGE SCALE GENOMIC DNA]</scope>
    <source>
        <strain evidence="4">MUCL 33604</strain>
    </source>
</reference>
<dbReference type="AlphaFoldDB" id="A0A067PAH2"/>
<proteinExistence type="predicted"/>
<dbReference type="PANTHER" id="PTHR42695">
    <property type="entry name" value="GLUTAMINE AMIDOTRANSFERASE YLR126C-RELATED"/>
    <property type="match status" value="1"/>
</dbReference>
<dbReference type="InterPro" id="IPR017926">
    <property type="entry name" value="GATASE"/>
</dbReference>
<sequence>MSPPTPLALLVCDTPIPSVLSNHGTYHTIFHKLLSDSYPFPHKPSVVRTREPEVGTAVEEPRVERPILEVPTQEPNEEGLKSILKTPSPSRPSLDLEEDAGPFVLDAYNVFDGEYPSEDEVDRYKGILISGSAASAYENVDWINALIDYVGTIAKTKPAIKLIGICFGHQIIARALSGTCVPNSGRWEVGPTSVDLSDVGREVFGVGRFNIEQFHRDHVPSVPPHFEAIGSTGLTPNQGMVLFYRREGGTALVREESGGSMEKGNSGASANGNTRALTNGTSKSDTSPRRSLNDIQILTLQGHPEFTDGIVEHIIEARASVGVLDKPTTEDARRRVGEGWRNDGVGVIGRVIWGVLGVEV</sequence>
<keyword evidence="4" id="KW-1185">Reference proteome</keyword>
<dbReference type="STRING" id="933084.A0A067PAH2"/>
<dbReference type="CDD" id="cd01741">
    <property type="entry name" value="GATase1_1"/>
    <property type="match status" value="1"/>
</dbReference>
<dbReference type="Proteomes" id="UP000027265">
    <property type="component" value="Unassembled WGS sequence"/>
</dbReference>
<dbReference type="PANTHER" id="PTHR42695:SF5">
    <property type="entry name" value="GLUTAMINE AMIDOTRANSFERASE YLR126C-RELATED"/>
    <property type="match status" value="1"/>
</dbReference>
<dbReference type="InterPro" id="IPR029062">
    <property type="entry name" value="Class_I_gatase-like"/>
</dbReference>
<dbReference type="OrthoDB" id="92161at2759"/>
<dbReference type="SUPFAM" id="SSF52317">
    <property type="entry name" value="Class I glutamine amidotransferase-like"/>
    <property type="match status" value="1"/>
</dbReference>
<accession>A0A067PAH2</accession>
<feature type="domain" description="Glutamine amidotransferase" evidence="2">
    <location>
        <begin position="116"/>
        <end position="231"/>
    </location>
</feature>
<evidence type="ECO:0000313" key="4">
    <source>
        <dbReference type="Proteomes" id="UP000027265"/>
    </source>
</evidence>
<feature type="region of interest" description="Disordered" evidence="1">
    <location>
        <begin position="255"/>
        <end position="290"/>
    </location>
</feature>